<dbReference type="AlphaFoldDB" id="A0A8J3D1J3"/>
<dbReference type="RefSeq" id="WP_189585231.1">
    <property type="nucleotide sequence ID" value="NZ_BMYF01000023.1"/>
</dbReference>
<dbReference type="NCBIfam" id="TIGR01200">
    <property type="entry name" value="GLPGLI"/>
    <property type="match status" value="1"/>
</dbReference>
<dbReference type="InterPro" id="IPR005901">
    <property type="entry name" value="GLPGLI"/>
</dbReference>
<gene>
    <name evidence="1" type="ORF">GCM10008106_32650</name>
</gene>
<evidence type="ECO:0000313" key="1">
    <source>
        <dbReference type="EMBL" id="GHB49311.1"/>
    </source>
</evidence>
<accession>A0A8J3D1J3</accession>
<name>A0A8J3D1J3_9BACT</name>
<organism evidence="1 2">
    <name type="scientific">Mongoliitalea lutea</name>
    <dbReference type="NCBI Taxonomy" id="849756"/>
    <lineage>
        <taxon>Bacteria</taxon>
        <taxon>Pseudomonadati</taxon>
        <taxon>Bacteroidota</taxon>
        <taxon>Cytophagia</taxon>
        <taxon>Cytophagales</taxon>
        <taxon>Cyclobacteriaceae</taxon>
        <taxon>Mongoliitalea</taxon>
    </lineage>
</organism>
<proteinExistence type="predicted"/>
<keyword evidence="2" id="KW-1185">Reference proteome</keyword>
<comment type="caution">
    <text evidence="1">The sequence shown here is derived from an EMBL/GenBank/DDBJ whole genome shotgun (WGS) entry which is preliminary data.</text>
</comment>
<evidence type="ECO:0008006" key="3">
    <source>
        <dbReference type="Google" id="ProtNLM"/>
    </source>
</evidence>
<sequence>MNAIFILFCLFFKMEFQQDEKLSSHVIYYEVDFISDSTALNVVSTDLMVLYVGKKYSKFRNYFQEQRDSILEVSKQNPNPNPTLILGQVNQIQKPKMKYTIVKDWESKSYKYYDRIIPDNFFFEGKLSEESWDILNEYDDYEGFKVQKAMTTYAGRTFVAWFSVDIPINDGPYVFGNLPGLIVKISDTKNHYNFKMVGISKMNKSLEHTVSPSPIKVTKRKFFQLEYEYNANVLERLASGGITVVDPNQAKEVQKRFERKNNPLELEVFH</sequence>
<protein>
    <recommendedName>
        <fullName evidence="3">GLPGLI family protein</fullName>
    </recommendedName>
</protein>
<dbReference type="Pfam" id="PF09697">
    <property type="entry name" value="Porph_ging"/>
    <property type="match status" value="1"/>
</dbReference>
<evidence type="ECO:0000313" key="2">
    <source>
        <dbReference type="Proteomes" id="UP000642809"/>
    </source>
</evidence>
<reference evidence="1" key="1">
    <citation type="journal article" date="2014" name="Int. J. Syst. Evol. Microbiol.">
        <title>Complete genome sequence of Corynebacterium casei LMG S-19264T (=DSM 44701T), isolated from a smear-ripened cheese.</title>
        <authorList>
            <consortium name="US DOE Joint Genome Institute (JGI-PGF)"/>
            <person name="Walter F."/>
            <person name="Albersmeier A."/>
            <person name="Kalinowski J."/>
            <person name="Ruckert C."/>
        </authorList>
    </citation>
    <scope>NUCLEOTIDE SEQUENCE</scope>
    <source>
        <strain evidence="1">KCTC 23224</strain>
    </source>
</reference>
<dbReference type="Proteomes" id="UP000642809">
    <property type="component" value="Unassembled WGS sequence"/>
</dbReference>
<dbReference type="EMBL" id="BMYF01000023">
    <property type="protein sequence ID" value="GHB49311.1"/>
    <property type="molecule type" value="Genomic_DNA"/>
</dbReference>
<reference evidence="1" key="2">
    <citation type="submission" date="2020-09" db="EMBL/GenBank/DDBJ databases">
        <authorList>
            <person name="Sun Q."/>
            <person name="Kim S."/>
        </authorList>
    </citation>
    <scope>NUCLEOTIDE SEQUENCE</scope>
    <source>
        <strain evidence="1">KCTC 23224</strain>
    </source>
</reference>